<reference evidence="7" key="1">
    <citation type="journal article" date="2014" name="Int. J. Syst. Evol. Microbiol.">
        <title>Complete genome sequence of Corynebacterium casei LMG S-19264T (=DSM 44701T), isolated from a smear-ripened cheese.</title>
        <authorList>
            <consortium name="US DOE Joint Genome Institute (JGI-PGF)"/>
            <person name="Walter F."/>
            <person name="Albersmeier A."/>
            <person name="Kalinowski J."/>
            <person name="Ruckert C."/>
        </authorList>
    </citation>
    <scope>NUCLEOTIDE SEQUENCE</scope>
    <source>
        <strain evidence="7">JCM 30078</strain>
    </source>
</reference>
<evidence type="ECO:0000256" key="3">
    <source>
        <dbReference type="ARBA" id="ARBA00022842"/>
    </source>
</evidence>
<dbReference type="EMBL" id="BMPO01000002">
    <property type="protein sequence ID" value="GGJ87960.1"/>
    <property type="molecule type" value="Genomic_DNA"/>
</dbReference>
<evidence type="ECO:0000259" key="6">
    <source>
        <dbReference type="Pfam" id="PF03328"/>
    </source>
</evidence>
<dbReference type="SUPFAM" id="SSF51621">
    <property type="entry name" value="Phosphoenolpyruvate/pyruvate domain"/>
    <property type="match status" value="1"/>
</dbReference>
<dbReference type="GO" id="GO:0006107">
    <property type="term" value="P:oxaloacetate metabolic process"/>
    <property type="evidence" value="ECO:0007669"/>
    <property type="project" value="TreeGrafter"/>
</dbReference>
<keyword evidence="3 5" id="KW-0460">Magnesium</keyword>
<evidence type="ECO:0000256" key="1">
    <source>
        <dbReference type="ARBA" id="ARBA00001946"/>
    </source>
</evidence>
<evidence type="ECO:0000256" key="2">
    <source>
        <dbReference type="ARBA" id="ARBA00022723"/>
    </source>
</evidence>
<evidence type="ECO:0000313" key="8">
    <source>
        <dbReference type="Proteomes" id="UP000635983"/>
    </source>
</evidence>
<dbReference type="InterPro" id="IPR040442">
    <property type="entry name" value="Pyrv_kinase-like_dom_sf"/>
</dbReference>
<keyword evidence="8" id="KW-1185">Reference proteome</keyword>
<dbReference type="PANTHER" id="PTHR32308">
    <property type="entry name" value="LYASE BETA SUBUNIT, PUTATIVE (AFU_ORTHOLOGUE AFUA_4G13030)-RELATED"/>
    <property type="match status" value="1"/>
</dbReference>
<sequence>MRSKLFVPGSRPELFDKAMNSAADGVSFDLEDAVAPERKAQARSQLADYLFGLKPTAKKIVVRINEISSRFYADDLQALVGSQMRIVNLPKVESPEQITELVNDLERLEGKQGLSSPLHILANIESPCGLRRAFDIAAAHPRVMGLQLGFADLLEPLGIDRYDAGTVRQLQLALRLAAGEAGVAAYDTAYAQIKDPEGFAGEAAAARRLGFAGKSCIHPSQIELANAAFLPSADDITRALAILEAEETAQASGVGAYQMDGQMIDAPFVRRARVIVEQARHAGLLNPL</sequence>
<proteinExistence type="predicted"/>
<comment type="cofactor">
    <cofactor evidence="1">
        <name>Mg(2+)</name>
        <dbReference type="ChEBI" id="CHEBI:18420"/>
    </cofactor>
</comment>
<dbReference type="Gene3D" id="3.20.20.60">
    <property type="entry name" value="Phosphoenolpyruvate-binding domains"/>
    <property type="match status" value="1"/>
</dbReference>
<dbReference type="InterPro" id="IPR005000">
    <property type="entry name" value="Aldolase/citrate-lyase_domain"/>
</dbReference>
<dbReference type="Proteomes" id="UP000635983">
    <property type="component" value="Unassembled WGS sequence"/>
</dbReference>
<evidence type="ECO:0000313" key="7">
    <source>
        <dbReference type="EMBL" id="GGJ87960.1"/>
    </source>
</evidence>
<feature type="binding site" evidence="4">
    <location>
        <position position="63"/>
    </location>
    <ligand>
        <name>substrate</name>
    </ligand>
</feature>
<name>A0A917UVL2_9PSED</name>
<feature type="binding site" evidence="5">
    <location>
        <position position="152"/>
    </location>
    <ligand>
        <name>Mg(2+)</name>
        <dbReference type="ChEBI" id="CHEBI:18420"/>
    </ligand>
</feature>
<dbReference type="GO" id="GO:0003824">
    <property type="term" value="F:catalytic activity"/>
    <property type="evidence" value="ECO:0007669"/>
    <property type="project" value="InterPro"/>
</dbReference>
<feature type="domain" description="HpcH/HpaI aldolase/citrate lyase" evidence="6">
    <location>
        <begin position="2"/>
        <end position="219"/>
    </location>
</feature>
<dbReference type="GO" id="GO:0000287">
    <property type="term" value="F:magnesium ion binding"/>
    <property type="evidence" value="ECO:0007669"/>
    <property type="project" value="TreeGrafter"/>
</dbReference>
<organism evidence="7 8">
    <name type="scientific">Pseudomonas matsuisoli</name>
    <dbReference type="NCBI Taxonomy" id="1515666"/>
    <lineage>
        <taxon>Bacteria</taxon>
        <taxon>Pseudomonadati</taxon>
        <taxon>Pseudomonadota</taxon>
        <taxon>Gammaproteobacteria</taxon>
        <taxon>Pseudomonadales</taxon>
        <taxon>Pseudomonadaceae</taxon>
        <taxon>Pseudomonas</taxon>
    </lineage>
</organism>
<dbReference type="InterPro" id="IPR015813">
    <property type="entry name" value="Pyrv/PenolPyrv_kinase-like_dom"/>
</dbReference>
<dbReference type="Pfam" id="PF03328">
    <property type="entry name" value="HpcH_HpaI"/>
    <property type="match status" value="1"/>
</dbReference>
<feature type="binding site" evidence="4">
    <location>
        <position position="125"/>
    </location>
    <ligand>
        <name>substrate</name>
    </ligand>
</feature>
<dbReference type="PANTHER" id="PTHR32308:SF10">
    <property type="entry name" value="CITRATE LYASE SUBUNIT BETA"/>
    <property type="match status" value="1"/>
</dbReference>
<evidence type="ECO:0000256" key="4">
    <source>
        <dbReference type="PIRSR" id="PIRSR015582-1"/>
    </source>
</evidence>
<protein>
    <submittedName>
        <fullName evidence="7">Citrate (Pro-3S)-lyase subunit beta</fullName>
    </submittedName>
</protein>
<accession>A0A917UVL2</accession>
<dbReference type="AlphaFoldDB" id="A0A917UVL2"/>
<keyword evidence="2 5" id="KW-0479">Metal-binding</keyword>
<dbReference type="InterPro" id="IPR011206">
    <property type="entry name" value="Citrate_lyase_beta/mcl1/mcl2"/>
</dbReference>
<dbReference type="PIRSF" id="PIRSF015582">
    <property type="entry name" value="Cit_lyase_B"/>
    <property type="match status" value="1"/>
</dbReference>
<reference evidence="7" key="2">
    <citation type="submission" date="2020-09" db="EMBL/GenBank/DDBJ databases">
        <authorList>
            <person name="Sun Q."/>
            <person name="Ohkuma M."/>
        </authorList>
    </citation>
    <scope>NUCLEOTIDE SEQUENCE</scope>
    <source>
        <strain evidence="7">JCM 30078</strain>
    </source>
</reference>
<comment type="caution">
    <text evidence="7">The sequence shown here is derived from an EMBL/GenBank/DDBJ whole genome shotgun (WGS) entry which is preliminary data.</text>
</comment>
<gene>
    <name evidence="7" type="primary">citE</name>
    <name evidence="7" type="ORF">GCM10009304_12130</name>
</gene>
<evidence type="ECO:0000256" key="5">
    <source>
        <dbReference type="PIRSR" id="PIRSR015582-2"/>
    </source>
</evidence>
<feature type="binding site" evidence="5">
    <location>
        <position position="125"/>
    </location>
    <ligand>
        <name>Mg(2+)</name>
        <dbReference type="ChEBI" id="CHEBI:18420"/>
    </ligand>
</feature>